<dbReference type="AlphaFoldDB" id="A0AAV7U473"/>
<reference evidence="1" key="1">
    <citation type="journal article" date="2022" name="bioRxiv">
        <title>Sequencing and chromosome-scale assembly of the giantPleurodeles waltlgenome.</title>
        <authorList>
            <person name="Brown T."/>
            <person name="Elewa A."/>
            <person name="Iarovenko S."/>
            <person name="Subramanian E."/>
            <person name="Araus A.J."/>
            <person name="Petzold A."/>
            <person name="Susuki M."/>
            <person name="Suzuki K.-i.T."/>
            <person name="Hayashi T."/>
            <person name="Toyoda A."/>
            <person name="Oliveira C."/>
            <person name="Osipova E."/>
            <person name="Leigh N.D."/>
            <person name="Simon A."/>
            <person name="Yun M.H."/>
        </authorList>
    </citation>
    <scope>NUCLEOTIDE SEQUENCE</scope>
    <source>
        <strain evidence="1">20211129_DDA</strain>
        <tissue evidence="1">Liver</tissue>
    </source>
</reference>
<sequence length="136" mass="14423">MQDGGIHCCATSLPVKCVGLERGTDDKHPPWQLPGGVGELKKLLKPVIPDGAVDLVEVHMACCLDRGSQSTEVIGAVAWISCLGQPALLRNCCSDRVLLRGQHRLGPEVLLAELQEQGRYCAAMALCPDPGGLLGE</sequence>
<name>A0AAV7U473_PLEWA</name>
<dbReference type="Proteomes" id="UP001066276">
    <property type="component" value="Chromosome 3_1"/>
</dbReference>
<dbReference type="EMBL" id="JANPWB010000005">
    <property type="protein sequence ID" value="KAJ1183568.1"/>
    <property type="molecule type" value="Genomic_DNA"/>
</dbReference>
<proteinExistence type="predicted"/>
<accession>A0AAV7U473</accession>
<keyword evidence="2" id="KW-1185">Reference proteome</keyword>
<evidence type="ECO:0000313" key="2">
    <source>
        <dbReference type="Proteomes" id="UP001066276"/>
    </source>
</evidence>
<evidence type="ECO:0000313" key="1">
    <source>
        <dbReference type="EMBL" id="KAJ1183568.1"/>
    </source>
</evidence>
<comment type="caution">
    <text evidence="1">The sequence shown here is derived from an EMBL/GenBank/DDBJ whole genome shotgun (WGS) entry which is preliminary data.</text>
</comment>
<organism evidence="1 2">
    <name type="scientific">Pleurodeles waltl</name>
    <name type="common">Iberian ribbed newt</name>
    <dbReference type="NCBI Taxonomy" id="8319"/>
    <lineage>
        <taxon>Eukaryota</taxon>
        <taxon>Metazoa</taxon>
        <taxon>Chordata</taxon>
        <taxon>Craniata</taxon>
        <taxon>Vertebrata</taxon>
        <taxon>Euteleostomi</taxon>
        <taxon>Amphibia</taxon>
        <taxon>Batrachia</taxon>
        <taxon>Caudata</taxon>
        <taxon>Salamandroidea</taxon>
        <taxon>Salamandridae</taxon>
        <taxon>Pleurodelinae</taxon>
        <taxon>Pleurodeles</taxon>
    </lineage>
</organism>
<gene>
    <name evidence="1" type="ORF">NDU88_000386</name>
</gene>
<protein>
    <submittedName>
        <fullName evidence="1">Uncharacterized protein</fullName>
    </submittedName>
</protein>